<dbReference type="Gene3D" id="3.40.50.300">
    <property type="entry name" value="P-loop containing nucleotide triphosphate hydrolases"/>
    <property type="match status" value="1"/>
</dbReference>
<dbReference type="STRING" id="1108595.BKX93_01890"/>
<organism evidence="1 2">
    <name type="scientific">Chromobacterium vaccinii</name>
    <dbReference type="NCBI Taxonomy" id="1108595"/>
    <lineage>
        <taxon>Bacteria</taxon>
        <taxon>Pseudomonadati</taxon>
        <taxon>Pseudomonadota</taxon>
        <taxon>Betaproteobacteria</taxon>
        <taxon>Neisseriales</taxon>
        <taxon>Chromobacteriaceae</taxon>
        <taxon>Chromobacterium</taxon>
    </lineage>
</organism>
<proteinExistence type="predicted"/>
<gene>
    <name evidence="1" type="ORF">BKX93_01890</name>
</gene>
<dbReference type="KEGG" id="cvc:BKX93_01890"/>
<evidence type="ECO:0000313" key="1">
    <source>
        <dbReference type="EMBL" id="AOZ48868.1"/>
    </source>
</evidence>
<sequence length="561" mass="61872">MPAAERGRAVSGERIGAAQRIKIQHRAETEVMRYARPDPATGIRPHALWAKHVHNVDLDPMQVLKMLEMDANPNTVDFSCRRTGKTAVKEMYALEFLATTPFQEEGIVAPRLQQSQTNITYHLDAIRRSEILTGWVAYKSGRRQIADLKYQFANGSKASCYGIMSQIDGDGISFASLEETDDMPADRLFSRFLPMLGSARRLGVDQGVSFKPQIRITGVHKGADVLSHLIETGGYHILPPVDVYMGIELGILNEAFVLEMQSQLPEAEYIRQFLCINAAAQNWIWEKYIRRAMAVGLQAGLQAAGPLPGQRYRKRGLLSFGYDHSGHGESAHASCSALVVCEQVGNFITFPYVKTWPAGTDDAVVERDLLGLWEYFRPDYAMGDAYGLGMLTSLNDKLFAQGLTEVDRRSIGDGQSTASTWQHWPFAPIRFEGMTKHSMASALRAAFHNGQAAIPYVDDGTDALRAKNHANTNWGPSALDQVQADASDWGKFIRQLGNIKSKAVQGASYNSYKMANPKIGDDLFDAASAGVWALLTRGVASYTPTVIASRGMTTDQLLGMR</sequence>
<reference evidence="1 2" key="1">
    <citation type="submission" date="2016-10" db="EMBL/GenBank/DDBJ databases">
        <title>Chromobacterium muskegensis sp. nov., an insecticidal bacterium isolated from Sphagnum bogs.</title>
        <authorList>
            <person name="Sparks M.E."/>
            <person name="Blackburn M.B."/>
            <person name="Gundersen-Rindal D.E."/>
            <person name="Mitchell A."/>
            <person name="Farrar R."/>
            <person name="Kuhar D."/>
        </authorList>
    </citation>
    <scope>NUCLEOTIDE SEQUENCE [LARGE SCALE GENOMIC DNA]</scope>
    <source>
        <strain evidence="1 2">21-1</strain>
    </source>
</reference>
<protein>
    <submittedName>
        <fullName evidence="1">Uncharacterized protein</fullName>
    </submittedName>
</protein>
<dbReference type="InterPro" id="IPR027417">
    <property type="entry name" value="P-loop_NTPase"/>
</dbReference>
<evidence type="ECO:0000313" key="2">
    <source>
        <dbReference type="Proteomes" id="UP000178776"/>
    </source>
</evidence>
<dbReference type="Proteomes" id="UP000178776">
    <property type="component" value="Chromosome"/>
</dbReference>
<dbReference type="AlphaFoldDB" id="A0A1D9LC70"/>
<dbReference type="EMBL" id="CP017707">
    <property type="protein sequence ID" value="AOZ48868.1"/>
    <property type="molecule type" value="Genomic_DNA"/>
</dbReference>
<accession>A0A1D9LC70</accession>
<dbReference type="Gene3D" id="3.30.420.240">
    <property type="match status" value="1"/>
</dbReference>
<name>A0A1D9LC70_9NEIS</name>